<evidence type="ECO:0000313" key="2">
    <source>
        <dbReference type="EMBL" id="PZF75114.1"/>
    </source>
</evidence>
<sequence>MLAGVAAESVEARTKSFCRRWAAGVANNNILYERGAPQEAAGPRERVVASKAGTAAAPSPASKEALGGGGLGGTLMRLTKPPRWHEIYDKAYAHCRVVEVD</sequence>
<feature type="region of interest" description="Disordered" evidence="1">
    <location>
        <begin position="35"/>
        <end position="72"/>
    </location>
</feature>
<evidence type="ECO:0000313" key="3">
    <source>
        <dbReference type="Proteomes" id="UP000248795"/>
    </source>
</evidence>
<accession>A0A2W2B4B8</accession>
<reference evidence="3" key="1">
    <citation type="submission" date="2018-06" db="EMBL/GenBank/DDBJ databases">
        <title>Aestuariibacter litoralis strain KCTC 52945T.</title>
        <authorList>
            <person name="Li X."/>
            <person name="Salam N."/>
            <person name="Li J.-L."/>
            <person name="Chen Y.-M."/>
            <person name="Yang Z.-W."/>
            <person name="Zhang L.-Y."/>
            <person name="Han M.-X."/>
            <person name="Xiao M."/>
            <person name="Li W.-J."/>
        </authorList>
    </citation>
    <scope>NUCLEOTIDE SEQUENCE [LARGE SCALE GENOMIC DNA]</scope>
    <source>
        <strain evidence="3">KCTC 52945</strain>
    </source>
</reference>
<proteinExistence type="predicted"/>
<protein>
    <submittedName>
        <fullName evidence="2">Uncharacterized protein</fullName>
    </submittedName>
</protein>
<dbReference type="EMBL" id="QKVK01000016">
    <property type="protein sequence ID" value="PZF75114.1"/>
    <property type="molecule type" value="Genomic_DNA"/>
</dbReference>
<dbReference type="AlphaFoldDB" id="A0A2W2B4B8"/>
<name>A0A2W2B4B8_9HYPH</name>
<organism evidence="2 3">
    <name type="scientific">Aestuariivirga litoralis</name>
    <dbReference type="NCBI Taxonomy" id="2650924"/>
    <lineage>
        <taxon>Bacteria</taxon>
        <taxon>Pseudomonadati</taxon>
        <taxon>Pseudomonadota</taxon>
        <taxon>Alphaproteobacteria</taxon>
        <taxon>Hyphomicrobiales</taxon>
        <taxon>Aestuariivirgaceae</taxon>
        <taxon>Aestuariivirga</taxon>
    </lineage>
</organism>
<keyword evidence="3" id="KW-1185">Reference proteome</keyword>
<dbReference type="Proteomes" id="UP000248795">
    <property type="component" value="Unassembled WGS sequence"/>
</dbReference>
<gene>
    <name evidence="2" type="ORF">DK847_19885</name>
</gene>
<comment type="caution">
    <text evidence="2">The sequence shown here is derived from an EMBL/GenBank/DDBJ whole genome shotgun (WGS) entry which is preliminary data.</text>
</comment>
<evidence type="ECO:0000256" key="1">
    <source>
        <dbReference type="SAM" id="MobiDB-lite"/>
    </source>
</evidence>